<keyword evidence="1" id="KW-0238">DNA-binding</keyword>
<dbReference type="RefSeq" id="WP_201138802.1">
    <property type="nucleotide sequence ID" value="NZ_CAJNAS010000002.1"/>
</dbReference>
<keyword evidence="2" id="KW-0233">DNA recombination</keyword>
<dbReference type="InterPro" id="IPR050639">
    <property type="entry name" value="SSR_resolvase"/>
</dbReference>
<evidence type="ECO:0000313" key="5">
    <source>
        <dbReference type="Proteomes" id="UP000675121"/>
    </source>
</evidence>
<evidence type="ECO:0000313" key="4">
    <source>
        <dbReference type="EMBL" id="CAE6869523.1"/>
    </source>
</evidence>
<dbReference type="SUPFAM" id="SSF53041">
    <property type="entry name" value="Resolvase-like"/>
    <property type="match status" value="1"/>
</dbReference>
<proteinExistence type="predicted"/>
<evidence type="ECO:0000256" key="2">
    <source>
        <dbReference type="ARBA" id="ARBA00023172"/>
    </source>
</evidence>
<dbReference type="GO" id="GO:0003677">
    <property type="term" value="F:DNA binding"/>
    <property type="evidence" value="ECO:0007669"/>
    <property type="project" value="UniProtKB-KW"/>
</dbReference>
<accession>A0A9N8MM00</accession>
<organism evidence="4 5">
    <name type="scientific">Paraburkholderia domus</name>
    <dbReference type="NCBI Taxonomy" id="2793075"/>
    <lineage>
        <taxon>Bacteria</taxon>
        <taxon>Pseudomonadati</taxon>
        <taxon>Pseudomonadota</taxon>
        <taxon>Betaproteobacteria</taxon>
        <taxon>Burkholderiales</taxon>
        <taxon>Burkholderiaceae</taxon>
        <taxon>Paraburkholderia</taxon>
    </lineage>
</organism>
<protein>
    <recommendedName>
        <fullName evidence="3">Resolvase/invertase-type recombinase catalytic domain-containing protein</fullName>
    </recommendedName>
</protein>
<evidence type="ECO:0000256" key="1">
    <source>
        <dbReference type="ARBA" id="ARBA00023125"/>
    </source>
</evidence>
<dbReference type="CDD" id="cd00338">
    <property type="entry name" value="Ser_Recombinase"/>
    <property type="match status" value="1"/>
</dbReference>
<sequence length="227" mass="24826">MATCKCVIYYRVSTARQGSPGLGLEDQTKVVTDYLGDGAWRLVGEFTEIETVKSANSFVSRPELHRALEICKRKRATLIIANLGRLSRSVRFVNGLIEEGVDFKAADMPHADKFMIQAHAIMAEWERVQNSDRMKAALAAAKARGVVLGATGPANLRANIETRQKAAEAFAKSVAKVFAGFKAAGLTQRAMAEELNRLGITSTRGGQWNASQVGPVLKRLLRKPARR</sequence>
<dbReference type="SMART" id="SM00857">
    <property type="entry name" value="Resolvase"/>
    <property type="match status" value="1"/>
</dbReference>
<dbReference type="PANTHER" id="PTHR30461">
    <property type="entry name" value="DNA-INVERTASE FROM LAMBDOID PROPHAGE"/>
    <property type="match status" value="1"/>
</dbReference>
<keyword evidence="5" id="KW-1185">Reference proteome</keyword>
<gene>
    <name evidence="4" type="ORF">R70211_01101</name>
</gene>
<dbReference type="EMBL" id="CAJNAS010000002">
    <property type="protein sequence ID" value="CAE6869523.1"/>
    <property type="molecule type" value="Genomic_DNA"/>
</dbReference>
<dbReference type="AlphaFoldDB" id="A0A9N8MM00"/>
<dbReference type="PANTHER" id="PTHR30461:SF2">
    <property type="entry name" value="SERINE RECOMBINASE PINE-RELATED"/>
    <property type="match status" value="1"/>
</dbReference>
<dbReference type="GO" id="GO:0000150">
    <property type="term" value="F:DNA strand exchange activity"/>
    <property type="evidence" value="ECO:0007669"/>
    <property type="project" value="InterPro"/>
</dbReference>
<feature type="domain" description="Resolvase/invertase-type recombinase catalytic" evidence="3">
    <location>
        <begin position="6"/>
        <end position="147"/>
    </location>
</feature>
<dbReference type="Proteomes" id="UP000675121">
    <property type="component" value="Unassembled WGS sequence"/>
</dbReference>
<evidence type="ECO:0000259" key="3">
    <source>
        <dbReference type="SMART" id="SM00857"/>
    </source>
</evidence>
<dbReference type="InterPro" id="IPR036162">
    <property type="entry name" value="Resolvase-like_N_sf"/>
</dbReference>
<reference evidence="4" key="1">
    <citation type="submission" date="2021-02" db="EMBL/GenBank/DDBJ databases">
        <authorList>
            <person name="Vanwijnsberghe S."/>
        </authorList>
    </citation>
    <scope>NUCLEOTIDE SEQUENCE</scope>
    <source>
        <strain evidence="4">R-70211</strain>
    </source>
</reference>
<comment type="caution">
    <text evidence="4">The sequence shown here is derived from an EMBL/GenBank/DDBJ whole genome shotgun (WGS) entry which is preliminary data.</text>
</comment>
<dbReference type="Pfam" id="PF00239">
    <property type="entry name" value="Resolvase"/>
    <property type="match status" value="1"/>
</dbReference>
<name>A0A9N8MM00_9BURK</name>
<dbReference type="InterPro" id="IPR006119">
    <property type="entry name" value="Resolv_N"/>
</dbReference>
<dbReference type="Gene3D" id="3.40.50.1390">
    <property type="entry name" value="Resolvase, N-terminal catalytic domain"/>
    <property type="match status" value="1"/>
</dbReference>